<organism evidence="2">
    <name type="scientific">Caenorhabditis remanei</name>
    <name type="common">Caenorhabditis vulgaris</name>
    <dbReference type="NCBI Taxonomy" id="31234"/>
    <lineage>
        <taxon>Eukaryota</taxon>
        <taxon>Metazoa</taxon>
        <taxon>Ecdysozoa</taxon>
        <taxon>Nematoda</taxon>
        <taxon>Chromadorea</taxon>
        <taxon>Rhabditida</taxon>
        <taxon>Rhabditina</taxon>
        <taxon>Rhabditomorpha</taxon>
        <taxon>Rhabditoidea</taxon>
        <taxon>Rhabditidae</taxon>
        <taxon>Peloderinae</taxon>
        <taxon>Caenorhabditis</taxon>
    </lineage>
</organism>
<dbReference type="InParanoid" id="E3N3H0"/>
<dbReference type="HOGENOM" id="CLU_2322585_0_0_1"/>
<keyword evidence="2" id="KW-1185">Reference proteome</keyword>
<dbReference type="EMBL" id="DS268519">
    <property type="protein sequence ID" value="EFO85026.1"/>
    <property type="molecule type" value="Genomic_DNA"/>
</dbReference>
<dbReference type="eggNOG" id="ENOG502TKBV">
    <property type="taxonomic scope" value="Eukaryota"/>
</dbReference>
<proteinExistence type="predicted"/>
<sequence length="99" mass="11280">MKPTSSEVQQRIESLVRSNQVMFSQDNEINFKKYCTEYGRKSINELIMEINALPFKTPQLIATNSQDPQMCVLKYLESKGINAGRTPQEPVVVQSQLLS</sequence>
<name>E3N3H0_CAERE</name>
<reference evidence="1" key="1">
    <citation type="submission" date="2007-07" db="EMBL/GenBank/DDBJ databases">
        <title>PCAP assembly of the Caenorhabditis remanei genome.</title>
        <authorList>
            <consortium name="The Caenorhabditis remanei Sequencing Consortium"/>
            <person name="Wilson R.K."/>
        </authorList>
    </citation>
    <scope>NUCLEOTIDE SEQUENCE [LARGE SCALE GENOMIC DNA]</scope>
    <source>
        <strain evidence="1">PB4641</strain>
    </source>
</reference>
<evidence type="ECO:0000313" key="1">
    <source>
        <dbReference type="EMBL" id="EFO85026.1"/>
    </source>
</evidence>
<dbReference type="Proteomes" id="UP000008281">
    <property type="component" value="Unassembled WGS sequence"/>
</dbReference>
<evidence type="ECO:0000313" key="2">
    <source>
        <dbReference type="Proteomes" id="UP000008281"/>
    </source>
</evidence>
<dbReference type="AlphaFoldDB" id="E3N3H0"/>
<gene>
    <name evidence="1" type="ORF">CRE_22033</name>
</gene>
<accession>E3N3H0</accession>
<protein>
    <submittedName>
        <fullName evidence="1">Uncharacterized protein</fullName>
    </submittedName>
</protein>